<evidence type="ECO:0000313" key="2">
    <source>
        <dbReference type="EMBL" id="PCI75060.1"/>
    </source>
</evidence>
<evidence type="ECO:0000256" key="1">
    <source>
        <dbReference type="SAM" id="Phobius"/>
    </source>
</evidence>
<comment type="caution">
    <text evidence="2">The sequence shown here is derived from an EMBL/GenBank/DDBJ whole genome shotgun (WGS) entry which is preliminary data.</text>
</comment>
<dbReference type="Proteomes" id="UP000218767">
    <property type="component" value="Unassembled WGS sequence"/>
</dbReference>
<dbReference type="EMBL" id="NVUL01000084">
    <property type="protein sequence ID" value="PCI75060.1"/>
    <property type="molecule type" value="Genomic_DNA"/>
</dbReference>
<reference evidence="3" key="1">
    <citation type="submission" date="2017-08" db="EMBL/GenBank/DDBJ databases">
        <title>A dynamic microbial community with high functional redundancy inhabits the cold, oxic subseafloor aquifer.</title>
        <authorList>
            <person name="Tully B.J."/>
            <person name="Wheat C.G."/>
            <person name="Glazer B.T."/>
            <person name="Huber J.A."/>
        </authorList>
    </citation>
    <scope>NUCLEOTIDE SEQUENCE [LARGE SCALE GENOMIC DNA]</scope>
</reference>
<feature type="transmembrane region" description="Helical" evidence="1">
    <location>
        <begin position="12"/>
        <end position="33"/>
    </location>
</feature>
<dbReference type="AlphaFoldDB" id="A0A2A4WXN9"/>
<evidence type="ECO:0008006" key="4">
    <source>
        <dbReference type="Google" id="ProtNLM"/>
    </source>
</evidence>
<name>A0A2A4WXN9_9GAMM</name>
<sequence length="128" mass="13926">MGRNIRRSIDVGLTGLGIGVIFTAVLLSSSLTIQMQLPIALVGVLLMEAGVWGLASKIFPSERRYIDLRKEGDYIIQLIRQLNAAAVARERGADVDGRFQATLDEMHDSIKRMAELASRESGPQATSA</sequence>
<organism evidence="2 3">
    <name type="scientific">SAR86 cluster bacterium</name>
    <dbReference type="NCBI Taxonomy" id="2030880"/>
    <lineage>
        <taxon>Bacteria</taxon>
        <taxon>Pseudomonadati</taxon>
        <taxon>Pseudomonadota</taxon>
        <taxon>Gammaproteobacteria</taxon>
        <taxon>SAR86 cluster</taxon>
    </lineage>
</organism>
<gene>
    <name evidence="2" type="ORF">COB20_13810</name>
</gene>
<feature type="transmembrane region" description="Helical" evidence="1">
    <location>
        <begin position="39"/>
        <end position="59"/>
    </location>
</feature>
<protein>
    <recommendedName>
        <fullName evidence="4">Chemotaxis protein</fullName>
    </recommendedName>
</protein>
<keyword evidence="1" id="KW-0472">Membrane</keyword>
<evidence type="ECO:0000313" key="3">
    <source>
        <dbReference type="Proteomes" id="UP000218767"/>
    </source>
</evidence>
<keyword evidence="1" id="KW-0812">Transmembrane</keyword>
<keyword evidence="1" id="KW-1133">Transmembrane helix</keyword>
<accession>A0A2A4WXN9</accession>
<proteinExistence type="predicted"/>